<proteinExistence type="predicted"/>
<keyword evidence="3" id="KW-1185">Reference proteome</keyword>
<dbReference type="EMBL" id="LN729858">
    <property type="protein sequence ID" value="CEP13539.1"/>
    <property type="molecule type" value="Genomic_DNA"/>
</dbReference>
<sequence>MPSTFDEQNERDVESEEKQNEHYEFYEPEQQEKQCEAYDQAWEIESLENPVNIGGEKNFVIHRYQQEGKKACNRAAPRSKRQKNDQQMISPPCYVPMRICIHQRINNIFDQYADNEDLNSK</sequence>
<reference evidence="2 3" key="1">
    <citation type="submission" date="2014-09" db="EMBL/GenBank/DDBJ databases">
        <authorList>
            <person name="Ellenberger Sabrina"/>
        </authorList>
    </citation>
    <scope>NUCLEOTIDE SEQUENCE [LARGE SCALE GENOMIC DNA]</scope>
    <source>
        <strain evidence="2 3">CBS 412.66</strain>
    </source>
</reference>
<feature type="region of interest" description="Disordered" evidence="1">
    <location>
        <begin position="1"/>
        <end position="30"/>
    </location>
</feature>
<name>A0A0B7N7U8_9FUNG</name>
<dbReference type="Proteomes" id="UP000054107">
    <property type="component" value="Unassembled WGS sequence"/>
</dbReference>
<accession>A0A0B7N7U8</accession>
<gene>
    <name evidence="2" type="primary">PARPA_07623.1 scaffold 28606</name>
</gene>
<evidence type="ECO:0000313" key="3">
    <source>
        <dbReference type="Proteomes" id="UP000054107"/>
    </source>
</evidence>
<organism evidence="2 3">
    <name type="scientific">Parasitella parasitica</name>
    <dbReference type="NCBI Taxonomy" id="35722"/>
    <lineage>
        <taxon>Eukaryota</taxon>
        <taxon>Fungi</taxon>
        <taxon>Fungi incertae sedis</taxon>
        <taxon>Mucoromycota</taxon>
        <taxon>Mucoromycotina</taxon>
        <taxon>Mucoromycetes</taxon>
        <taxon>Mucorales</taxon>
        <taxon>Mucorineae</taxon>
        <taxon>Mucoraceae</taxon>
        <taxon>Parasitella</taxon>
    </lineage>
</organism>
<evidence type="ECO:0000256" key="1">
    <source>
        <dbReference type="SAM" id="MobiDB-lite"/>
    </source>
</evidence>
<feature type="compositionally biased region" description="Basic and acidic residues" evidence="1">
    <location>
        <begin position="8"/>
        <end position="30"/>
    </location>
</feature>
<evidence type="ECO:0000313" key="2">
    <source>
        <dbReference type="EMBL" id="CEP13539.1"/>
    </source>
</evidence>
<dbReference type="AlphaFoldDB" id="A0A0B7N7U8"/>
<protein>
    <submittedName>
        <fullName evidence="2">Uncharacterized protein</fullName>
    </submittedName>
</protein>